<name>A0A1E4SI61_9ASCO</name>
<accession>A0A1E4SI61</accession>
<dbReference type="RefSeq" id="XP_020064326.1">
    <property type="nucleotide sequence ID" value="XM_020207292.1"/>
</dbReference>
<keyword evidence="3" id="KW-1185">Reference proteome</keyword>
<protein>
    <submittedName>
        <fullName evidence="2">Uncharacterized protein</fullName>
    </submittedName>
</protein>
<sequence length="291" mass="33151">MRFVYILTWLCTLAVGAAVPLIDMNTTDASSTYTSHEGYQAKRFASLTDLFKSLFWEKVSRKKDPQVAQRTVILIDDTNSTYFFGDSEMTDSTSSWWRPRQVEMTEVQFGEPTDLHIQDAPVSHCVSSEYSSAGGSYTHTYTWSQTDNHIWAHVMDGSLWLFGLRVSADLPQWAGNTDTATSITCPIQPGRTVQVLGTLNYKVYPRARKRRLFFGMSIRKYIDNWENVKDKNYGDLSHVYLLTDQTLNYYCTDRKEKLRCDEGPGGEAWHQWDSRGYQVAVAPAEPEVGGT</sequence>
<dbReference type="AlphaFoldDB" id="A0A1E4SI61"/>
<gene>
    <name evidence="2" type="ORF">CANTADRAFT_250060</name>
</gene>
<dbReference type="Proteomes" id="UP000094285">
    <property type="component" value="Unassembled WGS sequence"/>
</dbReference>
<keyword evidence="1" id="KW-0732">Signal</keyword>
<evidence type="ECO:0000313" key="3">
    <source>
        <dbReference type="Proteomes" id="UP000094285"/>
    </source>
</evidence>
<evidence type="ECO:0000313" key="2">
    <source>
        <dbReference type="EMBL" id="ODV79204.1"/>
    </source>
</evidence>
<feature type="signal peptide" evidence="1">
    <location>
        <begin position="1"/>
        <end position="18"/>
    </location>
</feature>
<dbReference type="GeneID" id="30981429"/>
<feature type="chain" id="PRO_5009162839" evidence="1">
    <location>
        <begin position="19"/>
        <end position="291"/>
    </location>
</feature>
<organism evidence="2 3">
    <name type="scientific">Suhomyces tanzawaensis NRRL Y-17324</name>
    <dbReference type="NCBI Taxonomy" id="984487"/>
    <lineage>
        <taxon>Eukaryota</taxon>
        <taxon>Fungi</taxon>
        <taxon>Dikarya</taxon>
        <taxon>Ascomycota</taxon>
        <taxon>Saccharomycotina</taxon>
        <taxon>Pichiomycetes</taxon>
        <taxon>Debaryomycetaceae</taxon>
        <taxon>Suhomyces</taxon>
    </lineage>
</organism>
<dbReference type="OrthoDB" id="4026507at2759"/>
<proteinExistence type="predicted"/>
<reference evidence="3" key="1">
    <citation type="submission" date="2016-05" db="EMBL/GenBank/DDBJ databases">
        <title>Comparative genomics of biotechnologically important yeasts.</title>
        <authorList>
            <consortium name="DOE Joint Genome Institute"/>
            <person name="Riley R."/>
            <person name="Haridas S."/>
            <person name="Wolfe K.H."/>
            <person name="Lopes M.R."/>
            <person name="Hittinger C.T."/>
            <person name="Goker M."/>
            <person name="Salamov A."/>
            <person name="Wisecaver J."/>
            <person name="Long T.M."/>
            <person name="Aerts A.L."/>
            <person name="Barry K."/>
            <person name="Choi C."/>
            <person name="Clum A."/>
            <person name="Coughlan A.Y."/>
            <person name="Deshpande S."/>
            <person name="Douglass A.P."/>
            <person name="Hanson S.J."/>
            <person name="Klenk H.-P."/>
            <person name="Labutti K."/>
            <person name="Lapidus A."/>
            <person name="Lindquist E."/>
            <person name="Lipzen A."/>
            <person name="Meier-Kolthoff J.P."/>
            <person name="Ohm R.A."/>
            <person name="Otillar R.P."/>
            <person name="Pangilinan J."/>
            <person name="Peng Y."/>
            <person name="Rokas A."/>
            <person name="Rosa C.A."/>
            <person name="Scheuner C."/>
            <person name="Sibirny A.A."/>
            <person name="Slot J.C."/>
            <person name="Stielow J.B."/>
            <person name="Sun H."/>
            <person name="Kurtzman C.P."/>
            <person name="Blackwell M."/>
            <person name="Grigoriev I.V."/>
            <person name="Jeffries T.W."/>
        </authorList>
    </citation>
    <scope>NUCLEOTIDE SEQUENCE [LARGE SCALE GENOMIC DNA]</scope>
    <source>
        <strain evidence="3">NRRL Y-17324</strain>
    </source>
</reference>
<dbReference type="EMBL" id="KV453912">
    <property type="protein sequence ID" value="ODV79204.1"/>
    <property type="molecule type" value="Genomic_DNA"/>
</dbReference>
<evidence type="ECO:0000256" key="1">
    <source>
        <dbReference type="SAM" id="SignalP"/>
    </source>
</evidence>